<evidence type="ECO:0000259" key="1">
    <source>
        <dbReference type="Pfam" id="PF13274"/>
    </source>
</evidence>
<dbReference type="Pfam" id="PF13274">
    <property type="entry name" value="SocA_Panacea"/>
    <property type="match status" value="1"/>
</dbReference>
<sequence length="159" mass="18790">MNKKIKKGKYDVLTISNYVLKYSKQKGYFINITKLMKLLYFIQAKELVENNKKCFNEKILAWEFGPAIYEVFEKYKLMFGLNGILTNDDESIDKKTKKIIESIVEKYSDKDAMDLTNQTHSSGPWKQYWEIDKNSIKNEIPVEEIKKFYSSDKGIKEIE</sequence>
<dbReference type="RefSeq" id="WP_006886231.1">
    <property type="nucleotide sequence ID" value="NZ_AFVJ01000005.1"/>
</dbReference>
<dbReference type="eggNOG" id="COG3600">
    <property type="taxonomic scope" value="Bacteria"/>
</dbReference>
<dbReference type="InterPro" id="IPR025272">
    <property type="entry name" value="SocA_Panacea"/>
</dbReference>
<evidence type="ECO:0000313" key="2">
    <source>
        <dbReference type="EMBL" id="EGS29508.1"/>
    </source>
</evidence>
<keyword evidence="3" id="KW-1185">Reference proteome</keyword>
<comment type="caution">
    <text evidence="2">The sequence shown here is derived from an EMBL/GenBank/DDBJ whole genome shotgun (WGS) entry which is preliminary data.</text>
</comment>
<accession>F9QCL2</accession>
<feature type="domain" description="Antitoxin SocA-like Panacea" evidence="1">
    <location>
        <begin position="35"/>
        <end position="126"/>
    </location>
</feature>
<gene>
    <name evidence="2" type="ORF">GIG_00842</name>
</gene>
<evidence type="ECO:0000313" key="3">
    <source>
        <dbReference type="Proteomes" id="UP000005055"/>
    </source>
</evidence>
<protein>
    <submittedName>
        <fullName evidence="2">Phage Cro/CI transcriptional regulator</fullName>
    </submittedName>
</protein>
<organism evidence="2 3">
    <name type="scientific">Mycoplasmopsis anatis 1340</name>
    <dbReference type="NCBI Taxonomy" id="1034808"/>
    <lineage>
        <taxon>Bacteria</taxon>
        <taxon>Bacillati</taxon>
        <taxon>Mycoplasmatota</taxon>
        <taxon>Mycoplasmoidales</taxon>
        <taxon>Metamycoplasmataceae</taxon>
        <taxon>Mycoplasmopsis</taxon>
    </lineage>
</organism>
<reference evidence="2 3" key="1">
    <citation type="journal article" date="2011" name="J. Bacteriol.">
        <title>Genome Sequence of Duck Pathogen Mycoplasma anatis Strain 1340.</title>
        <authorList>
            <person name="Guo Z."/>
            <person name="Chen P."/>
            <person name="Ren P."/>
            <person name="Kuang S."/>
            <person name="Zhou Z."/>
            <person name="Li Z."/>
            <person name="Liu M."/>
            <person name="Shi D."/>
            <person name="Xiao Y."/>
            <person name="Wang X."/>
            <person name="Zhou R."/>
            <person name="Jin H."/>
            <person name="Bi D."/>
        </authorList>
    </citation>
    <scope>NUCLEOTIDE SEQUENCE [LARGE SCALE GENOMIC DNA]</scope>
    <source>
        <strain evidence="2 3">1340</strain>
    </source>
</reference>
<dbReference type="GeneID" id="65654077"/>
<dbReference type="EMBL" id="AFVJ01000005">
    <property type="protein sequence ID" value="EGS29508.1"/>
    <property type="molecule type" value="Genomic_DNA"/>
</dbReference>
<dbReference type="AlphaFoldDB" id="F9QCL2"/>
<proteinExistence type="predicted"/>
<dbReference type="Proteomes" id="UP000005055">
    <property type="component" value="Unassembled WGS sequence"/>
</dbReference>
<name>F9QCL2_9BACT</name>